<name>A0A7D5VA25_9NEIS</name>
<dbReference type="Gene3D" id="3.30.530.20">
    <property type="match status" value="1"/>
</dbReference>
<protein>
    <submittedName>
        <fullName evidence="3">SRPBCC domain-containing protein</fullName>
    </submittedName>
</protein>
<gene>
    <name evidence="3" type="ORF">HZU75_10090</name>
</gene>
<dbReference type="InterPro" id="IPR023393">
    <property type="entry name" value="START-like_dom_sf"/>
</dbReference>
<comment type="similarity">
    <text evidence="1">Belongs to the AHA1 family.</text>
</comment>
<proteinExistence type="inferred from homology"/>
<dbReference type="Proteomes" id="UP000510822">
    <property type="component" value="Chromosome"/>
</dbReference>
<keyword evidence="4" id="KW-1185">Reference proteome</keyword>
<accession>A0A7D5VA25</accession>
<reference evidence="3 4" key="1">
    <citation type="journal article" date="2016" name="Int. J. Syst. Evol. Microbiol.">
        <title>Chitinibacter fontanus sp. nov., isolated from a spring.</title>
        <authorList>
            <person name="Sheu S.Y."/>
            <person name="Li Y.S."/>
            <person name="Young C.C."/>
            <person name="Chen W.M."/>
        </authorList>
    </citation>
    <scope>NUCLEOTIDE SEQUENCE [LARGE SCALE GENOMIC DNA]</scope>
    <source>
        <strain evidence="3 4">STM-7</strain>
    </source>
</reference>
<evidence type="ECO:0000313" key="4">
    <source>
        <dbReference type="Proteomes" id="UP000510822"/>
    </source>
</evidence>
<dbReference type="KEGG" id="cfon:HZU75_10090"/>
<evidence type="ECO:0000313" key="3">
    <source>
        <dbReference type="EMBL" id="QLI81859.1"/>
    </source>
</evidence>
<sequence>MDNASFDPSLDLMLVQDVPLPPEAIWAAWTKPEHLVHWFTPAPWQTTECHIDLRVGGLFHTEMQGPEPAQHFSGLGCYLELLPNRRLVWTNALLADFRPNPSFADSSCGDFPFTASIELSPSPIGTRYTAIVRHRDTAGRAQHEAMGFTAGWSAALAQLVVYMQTV</sequence>
<dbReference type="AlphaFoldDB" id="A0A7D5VA25"/>
<evidence type="ECO:0000259" key="2">
    <source>
        <dbReference type="Pfam" id="PF08327"/>
    </source>
</evidence>
<evidence type="ECO:0000256" key="1">
    <source>
        <dbReference type="ARBA" id="ARBA00006817"/>
    </source>
</evidence>
<dbReference type="SUPFAM" id="SSF55961">
    <property type="entry name" value="Bet v1-like"/>
    <property type="match status" value="1"/>
</dbReference>
<feature type="domain" description="Activator of Hsp90 ATPase homologue 1/2-like C-terminal" evidence="2">
    <location>
        <begin position="20"/>
        <end position="163"/>
    </location>
</feature>
<dbReference type="InterPro" id="IPR013538">
    <property type="entry name" value="ASHA1/2-like_C"/>
</dbReference>
<organism evidence="3 4">
    <name type="scientific">Chitinibacter fontanus</name>
    <dbReference type="NCBI Taxonomy" id="1737446"/>
    <lineage>
        <taxon>Bacteria</taxon>
        <taxon>Pseudomonadati</taxon>
        <taxon>Pseudomonadota</taxon>
        <taxon>Betaproteobacteria</taxon>
        <taxon>Neisseriales</taxon>
        <taxon>Chitinibacteraceae</taxon>
        <taxon>Chitinibacter</taxon>
    </lineage>
</organism>
<dbReference type="EMBL" id="CP058952">
    <property type="protein sequence ID" value="QLI81859.1"/>
    <property type="molecule type" value="Genomic_DNA"/>
</dbReference>
<dbReference type="RefSeq" id="WP_180305966.1">
    <property type="nucleotide sequence ID" value="NZ_CP058952.1"/>
</dbReference>
<dbReference type="Pfam" id="PF08327">
    <property type="entry name" value="AHSA1"/>
    <property type="match status" value="1"/>
</dbReference>